<sequence length="599" mass="67462">MLTVLSNQWRRLAATRVHTRKGLEDLKLFDARISGALYPTLSAADKALLRIIACGGAITNDVRKHWNQGITDTCDFCGEPDSKTHRYFHCRQLRDTYAKTPVPDVSELPPCLTQFGLAVSPPELHEWTLQFQGIHFPDLPKLTSSRDKPRQLFGDGSGFFPDEPRWRTVAFGVVDADDLNIKIGGQLSGALQTFTRGEIIAGLCMLRMADFVHLFSDHLGFVRRLRQMLAGNHKISPVECNHDLWQLVLQQVLLHQPGSIQVTKVKAHVTLDATATVYQQWLKKHNDRADDLAKAYNKNRTPLFWQQHTNLRLCEHNLTKQAKAIQQRLVAVAKLEVDRIDKHKQLSNKPTSKWQQAANQVEQLHIVDSDALVLRPFVYNKLPTDYLFGPKAFELITSWLRGLKWPAHPAPEQTASSCISLLELMFDFQLSTGCQPPVKVGKMSWAIPDAISQPDTLLLNPTVGAQLCVFARTLRELARDCDQPCLPDLCYVDSMRLFGFAHTVKGYGARPLLWQSQRVVQAIQEFCRIPSVSRHGGSFDTCFRPSVIAPVCLPLVVPAQQLSSERAKSVREAAHRVEKLWLARAVAPEGCRPIASFFK</sequence>
<name>A0A813HBE0_POLGL</name>
<reference evidence="1" key="1">
    <citation type="submission" date="2021-02" db="EMBL/GenBank/DDBJ databases">
        <authorList>
            <person name="Dougan E. K."/>
            <person name="Rhodes N."/>
            <person name="Thang M."/>
            <person name="Chan C."/>
        </authorList>
    </citation>
    <scope>NUCLEOTIDE SEQUENCE</scope>
</reference>
<dbReference type="Gene3D" id="3.30.420.10">
    <property type="entry name" value="Ribonuclease H-like superfamily/Ribonuclease H"/>
    <property type="match status" value="1"/>
</dbReference>
<dbReference type="GO" id="GO:0003676">
    <property type="term" value="F:nucleic acid binding"/>
    <property type="evidence" value="ECO:0007669"/>
    <property type="project" value="InterPro"/>
</dbReference>
<dbReference type="AlphaFoldDB" id="A0A813HBE0"/>
<accession>A0A813HBE0</accession>
<protein>
    <recommendedName>
        <fullName evidence="3">RNase H type-1 domain-containing protein</fullName>
    </recommendedName>
</protein>
<dbReference type="Proteomes" id="UP000654075">
    <property type="component" value="Unassembled WGS sequence"/>
</dbReference>
<proteinExistence type="predicted"/>
<keyword evidence="2" id="KW-1185">Reference proteome</keyword>
<dbReference type="InterPro" id="IPR036397">
    <property type="entry name" value="RNaseH_sf"/>
</dbReference>
<evidence type="ECO:0008006" key="3">
    <source>
        <dbReference type="Google" id="ProtNLM"/>
    </source>
</evidence>
<comment type="caution">
    <text evidence="1">The sequence shown here is derived from an EMBL/GenBank/DDBJ whole genome shotgun (WGS) entry which is preliminary data.</text>
</comment>
<organism evidence="1 2">
    <name type="scientific">Polarella glacialis</name>
    <name type="common">Dinoflagellate</name>
    <dbReference type="NCBI Taxonomy" id="89957"/>
    <lineage>
        <taxon>Eukaryota</taxon>
        <taxon>Sar</taxon>
        <taxon>Alveolata</taxon>
        <taxon>Dinophyceae</taxon>
        <taxon>Suessiales</taxon>
        <taxon>Suessiaceae</taxon>
        <taxon>Polarella</taxon>
    </lineage>
</organism>
<evidence type="ECO:0000313" key="1">
    <source>
        <dbReference type="EMBL" id="CAE8634874.1"/>
    </source>
</evidence>
<dbReference type="EMBL" id="CAJNNV010031166">
    <property type="protein sequence ID" value="CAE8634874.1"/>
    <property type="molecule type" value="Genomic_DNA"/>
</dbReference>
<gene>
    <name evidence="1" type="ORF">PGLA1383_LOCUS50487</name>
</gene>
<evidence type="ECO:0000313" key="2">
    <source>
        <dbReference type="Proteomes" id="UP000654075"/>
    </source>
</evidence>